<keyword evidence="2" id="KW-1185">Reference proteome</keyword>
<evidence type="ECO:0000313" key="2">
    <source>
        <dbReference type="Proteomes" id="UP000199163"/>
    </source>
</evidence>
<sequence>MKKNVIAVVCSGMLAVGLCQNHSAEAEMFFQQEAEQTEANASTESQEDGHALYIDGQLQTYTGPPLFHNGSLYVTVQAAVQALNEYIETEESAAVSASASSYDWLREQNHIDTIHNRDVVPIEVLQQQGIKAEWLDDPGRLHLETVDLLRAGDIKIGDSMQEVNRHYDVEWTKGYGQAADYIGFYGENVTFEYTDRFGKERSGDVPEMQVEVIDNTLTYIILSSPDYETEKGIQVGDSLFDAARAYGSEHIKETILGKIVHIYHVNNGSVWFIADDDRDIERIALWGFQLPGYER</sequence>
<organism evidence="1 2">
    <name type="scientific">Alteribacillus persepolensis</name>
    <dbReference type="NCBI Taxonomy" id="568899"/>
    <lineage>
        <taxon>Bacteria</taxon>
        <taxon>Bacillati</taxon>
        <taxon>Bacillota</taxon>
        <taxon>Bacilli</taxon>
        <taxon>Bacillales</taxon>
        <taxon>Bacillaceae</taxon>
        <taxon>Alteribacillus</taxon>
    </lineage>
</organism>
<accession>A0A1G8H4A8</accession>
<reference evidence="1 2" key="1">
    <citation type="submission" date="2016-10" db="EMBL/GenBank/DDBJ databases">
        <authorList>
            <person name="de Groot N.N."/>
        </authorList>
    </citation>
    <scope>NUCLEOTIDE SEQUENCE [LARGE SCALE GENOMIC DNA]</scope>
    <source>
        <strain evidence="1 2">DSM 21632</strain>
    </source>
</reference>
<dbReference type="EMBL" id="FNDK01000018">
    <property type="protein sequence ID" value="SDI01474.1"/>
    <property type="molecule type" value="Genomic_DNA"/>
</dbReference>
<proteinExistence type="predicted"/>
<dbReference type="STRING" id="568899.SAMN05192534_11849"/>
<dbReference type="Proteomes" id="UP000199163">
    <property type="component" value="Unassembled WGS sequence"/>
</dbReference>
<gene>
    <name evidence="1" type="ORF">SAMN05192534_11849</name>
</gene>
<evidence type="ECO:0000313" key="1">
    <source>
        <dbReference type="EMBL" id="SDI01474.1"/>
    </source>
</evidence>
<dbReference type="RefSeq" id="WP_091274872.1">
    <property type="nucleotide sequence ID" value="NZ_FNDK01000018.1"/>
</dbReference>
<protein>
    <submittedName>
        <fullName evidence="1">Uncharacterized protein</fullName>
    </submittedName>
</protein>
<dbReference type="OrthoDB" id="2827983at2"/>
<dbReference type="AlphaFoldDB" id="A0A1G8H4A8"/>
<name>A0A1G8H4A8_9BACI</name>